<dbReference type="PROSITE" id="PS50043">
    <property type="entry name" value="HTH_LUXR_2"/>
    <property type="match status" value="1"/>
</dbReference>
<evidence type="ECO:0000313" key="4">
    <source>
        <dbReference type="EMBL" id="MFC6082721.1"/>
    </source>
</evidence>
<proteinExistence type="predicted"/>
<dbReference type="SMART" id="SM00421">
    <property type="entry name" value="HTH_LUXR"/>
    <property type="match status" value="1"/>
</dbReference>
<feature type="domain" description="HTH luxR-type" evidence="3">
    <location>
        <begin position="881"/>
        <end position="946"/>
    </location>
</feature>
<reference evidence="5" key="1">
    <citation type="journal article" date="2019" name="Int. J. Syst. Evol. Microbiol.">
        <title>The Global Catalogue of Microorganisms (GCM) 10K type strain sequencing project: providing services to taxonomists for standard genome sequencing and annotation.</title>
        <authorList>
            <consortium name="The Broad Institute Genomics Platform"/>
            <consortium name="The Broad Institute Genome Sequencing Center for Infectious Disease"/>
            <person name="Wu L."/>
            <person name="Ma J."/>
        </authorList>
    </citation>
    <scope>NUCLEOTIDE SEQUENCE [LARGE SCALE GENOMIC DNA]</scope>
    <source>
        <strain evidence="5">JCM 30346</strain>
    </source>
</reference>
<keyword evidence="5" id="KW-1185">Reference proteome</keyword>
<dbReference type="PRINTS" id="PR00038">
    <property type="entry name" value="HTHLUXR"/>
</dbReference>
<dbReference type="InterPro" id="IPR011990">
    <property type="entry name" value="TPR-like_helical_dom_sf"/>
</dbReference>
<dbReference type="EMBL" id="JBHSRF010000019">
    <property type="protein sequence ID" value="MFC6082721.1"/>
    <property type="molecule type" value="Genomic_DNA"/>
</dbReference>
<dbReference type="Pfam" id="PF00196">
    <property type="entry name" value="GerE"/>
    <property type="match status" value="1"/>
</dbReference>
<protein>
    <submittedName>
        <fullName evidence="4">AAA family ATPase</fullName>
    </submittedName>
</protein>
<dbReference type="SUPFAM" id="SSF46894">
    <property type="entry name" value="C-terminal effector domain of the bipartite response regulators"/>
    <property type="match status" value="1"/>
</dbReference>
<dbReference type="Gene3D" id="3.40.50.300">
    <property type="entry name" value="P-loop containing nucleotide triphosphate hydrolases"/>
    <property type="match status" value="1"/>
</dbReference>
<dbReference type="PANTHER" id="PTHR16305">
    <property type="entry name" value="TESTICULAR SOLUBLE ADENYLYL CYCLASE"/>
    <property type="match status" value="1"/>
</dbReference>
<evidence type="ECO:0000313" key="5">
    <source>
        <dbReference type="Proteomes" id="UP001596137"/>
    </source>
</evidence>
<dbReference type="InterPro" id="IPR041664">
    <property type="entry name" value="AAA_16"/>
</dbReference>
<evidence type="ECO:0000256" key="1">
    <source>
        <dbReference type="ARBA" id="ARBA00022741"/>
    </source>
</evidence>
<dbReference type="InterPro" id="IPR027417">
    <property type="entry name" value="P-loop_NTPase"/>
</dbReference>
<dbReference type="Proteomes" id="UP001596137">
    <property type="component" value="Unassembled WGS sequence"/>
</dbReference>
<name>A0ABW1NHU4_9ACTN</name>
<keyword evidence="2" id="KW-0067">ATP-binding</keyword>
<accession>A0ABW1NHU4</accession>
<comment type="caution">
    <text evidence="4">The sequence shown here is derived from an EMBL/GenBank/DDBJ whole genome shotgun (WGS) entry which is preliminary data.</text>
</comment>
<dbReference type="PANTHER" id="PTHR16305:SF35">
    <property type="entry name" value="TRANSCRIPTIONAL ACTIVATOR DOMAIN"/>
    <property type="match status" value="1"/>
</dbReference>
<dbReference type="Pfam" id="PF13191">
    <property type="entry name" value="AAA_16"/>
    <property type="match status" value="1"/>
</dbReference>
<dbReference type="CDD" id="cd06170">
    <property type="entry name" value="LuxR_C_like"/>
    <property type="match status" value="1"/>
</dbReference>
<evidence type="ECO:0000259" key="3">
    <source>
        <dbReference type="PROSITE" id="PS50043"/>
    </source>
</evidence>
<sequence>MSERSSSLLIGRDAELERLIGLLDSPSSQALALLGEAGIGKTSLLSRFVEQARERKVNVLSVVGDQSETHLAFAGLHQLLGPILASAGSPVADLTPPHRNALLAAFGLAQEFTAPDRLLIGIATVTLLVKVAERSPLLLVVDDAEWLDYNSRDVLAFVGRRLRNERIVMVVSTRGQAPPSPFGHDVARLRLEPLTETDANRSLDAQPHPPRGLARSTVLAQAQGNPMALVELTRAIATDRAWGGYRLEDPLPLSERLERLFSERVSALPQACRTALLFAAVAGPSELSEAGSAGLPGLEAQIWQPAENAGLITVSGAGVSFSHPLVRSAVYHAASFAERADAHRRLAGVLTRQPDRRAWHLAKATLHPDESVALLLEETAAEALRRGGCVSAALAMERAAELSPDPEGRARRLVIAADYATTTGQATWVRDLATRASAATSDPTLRAQANRAIGWALAWTRHQAEALRALVTLGEETAAWAPLIAWSTLGPAATVAYHLGAPAGRTAVREVMDRLSPREGAIHPGAPDWADAVRLFTHAATSPYQGRAAALADIRRITEHGLDIPGLSTAGPAAWVLDESDLAVRILREARERLREPGIRSARGAMVIELSEARERLRKPGVQGAGGAMMMGLAWACLDTARWDEALDACAEASELAAAHEMEIVAAGVSLTAATLAALRGDTLRARDLAATAVAAVDPADVPFIAARERRVTGLIALIEGRFEAAYTILRQVLGDDGVPLHYHASYFALVDFASAAVRTGQVDECGAIVEHAVSQVDGDMSPRLEQLVAHARALLSGPDQAVEHYTRALADPAGEQWPFERASLRLDYAEWLRRRRRINEAKPLLISAVEVFRRIGAKPYAQRAETELRASGVTLPGAAASDGLAQLTPQQREIVRLAAQGLTNREIAERLSLSPRTVGSHLYRSFPLLGVTARHQIRDVLGSSAGRSP</sequence>
<dbReference type="Gene3D" id="1.25.40.10">
    <property type="entry name" value="Tetratricopeptide repeat domain"/>
    <property type="match status" value="1"/>
</dbReference>
<gene>
    <name evidence="4" type="ORF">ACFP1K_16245</name>
</gene>
<dbReference type="Gene3D" id="1.10.10.10">
    <property type="entry name" value="Winged helix-like DNA-binding domain superfamily/Winged helix DNA-binding domain"/>
    <property type="match status" value="1"/>
</dbReference>
<dbReference type="CDD" id="cd00009">
    <property type="entry name" value="AAA"/>
    <property type="match status" value="1"/>
</dbReference>
<dbReference type="InterPro" id="IPR016032">
    <property type="entry name" value="Sig_transdc_resp-reg_C-effctor"/>
</dbReference>
<dbReference type="RefSeq" id="WP_380753394.1">
    <property type="nucleotide sequence ID" value="NZ_JBHSRF010000019.1"/>
</dbReference>
<keyword evidence="1" id="KW-0547">Nucleotide-binding</keyword>
<dbReference type="InterPro" id="IPR000792">
    <property type="entry name" value="Tscrpt_reg_LuxR_C"/>
</dbReference>
<evidence type="ECO:0000256" key="2">
    <source>
        <dbReference type="ARBA" id="ARBA00022840"/>
    </source>
</evidence>
<dbReference type="SUPFAM" id="SSF52540">
    <property type="entry name" value="P-loop containing nucleoside triphosphate hydrolases"/>
    <property type="match status" value="1"/>
</dbReference>
<organism evidence="4 5">
    <name type="scientific">Sphaerisporangium aureirubrum</name>
    <dbReference type="NCBI Taxonomy" id="1544736"/>
    <lineage>
        <taxon>Bacteria</taxon>
        <taxon>Bacillati</taxon>
        <taxon>Actinomycetota</taxon>
        <taxon>Actinomycetes</taxon>
        <taxon>Streptosporangiales</taxon>
        <taxon>Streptosporangiaceae</taxon>
        <taxon>Sphaerisporangium</taxon>
    </lineage>
</organism>
<dbReference type="SMART" id="SM00382">
    <property type="entry name" value="AAA"/>
    <property type="match status" value="1"/>
</dbReference>
<dbReference type="InterPro" id="IPR036388">
    <property type="entry name" value="WH-like_DNA-bd_sf"/>
</dbReference>
<dbReference type="InterPro" id="IPR003593">
    <property type="entry name" value="AAA+_ATPase"/>
</dbReference>